<dbReference type="InParanoid" id="Q0UHE3"/>
<dbReference type="eggNOG" id="ENOG502T4BR">
    <property type="taxonomic scope" value="Eukaryota"/>
</dbReference>
<dbReference type="EMBL" id="CH445337">
    <property type="protein sequence ID" value="EAT83989.2"/>
    <property type="molecule type" value="Genomic_DNA"/>
</dbReference>
<dbReference type="GeneID" id="5976026"/>
<reference evidence="3" key="1">
    <citation type="journal article" date="2007" name="Plant Cell">
        <title>Dothideomycete-plant interactions illuminated by genome sequencing and EST analysis of the wheat pathogen Stagonospora nodorum.</title>
        <authorList>
            <person name="Hane J.K."/>
            <person name="Lowe R.G."/>
            <person name="Solomon P.S."/>
            <person name="Tan K.C."/>
            <person name="Schoch C.L."/>
            <person name="Spatafora J.W."/>
            <person name="Crous P.W."/>
            <person name="Kodira C."/>
            <person name="Birren B.W."/>
            <person name="Galagan J.E."/>
            <person name="Torriani S.F."/>
            <person name="McDonald B.A."/>
            <person name="Oliver R.P."/>
        </authorList>
    </citation>
    <scope>NUCLEOTIDE SEQUENCE [LARGE SCALE GENOMIC DNA]</scope>
    <source>
        <strain evidence="3">SN15 / ATCC MYA-4574 / FGSC 10173</strain>
    </source>
</reference>
<evidence type="ECO:0000256" key="1">
    <source>
        <dbReference type="SAM" id="MobiDB-lite"/>
    </source>
</evidence>
<feature type="compositionally biased region" description="Basic and acidic residues" evidence="1">
    <location>
        <begin position="85"/>
        <end position="95"/>
    </location>
</feature>
<accession>Q0UHE3</accession>
<dbReference type="RefSeq" id="XP_001799127.1">
    <property type="nucleotide sequence ID" value="XM_001799075.1"/>
</dbReference>
<dbReference type="STRING" id="321614.Q0UHE3"/>
<dbReference type="AlphaFoldDB" id="Q0UHE3"/>
<gene>
    <name evidence="2" type="ORF">SNOG_08821</name>
</gene>
<proteinExistence type="predicted"/>
<evidence type="ECO:0000313" key="2">
    <source>
        <dbReference type="EMBL" id="EAT83989.2"/>
    </source>
</evidence>
<feature type="compositionally biased region" description="Pro residues" evidence="1">
    <location>
        <begin position="132"/>
        <end position="147"/>
    </location>
</feature>
<feature type="compositionally biased region" description="Low complexity" evidence="1">
    <location>
        <begin position="226"/>
        <end position="235"/>
    </location>
</feature>
<dbReference type="KEGG" id="pno:SNOG_08821"/>
<dbReference type="Proteomes" id="UP000001055">
    <property type="component" value="Unassembled WGS sequence"/>
</dbReference>
<name>Q0UHE3_PHANO</name>
<feature type="region of interest" description="Disordered" evidence="1">
    <location>
        <begin position="183"/>
        <end position="243"/>
    </location>
</feature>
<evidence type="ECO:0000313" key="3">
    <source>
        <dbReference type="Proteomes" id="UP000001055"/>
    </source>
</evidence>
<feature type="region of interest" description="Disordered" evidence="1">
    <location>
        <begin position="1"/>
        <end position="171"/>
    </location>
</feature>
<organism evidence="2 3">
    <name type="scientific">Phaeosphaeria nodorum (strain SN15 / ATCC MYA-4574 / FGSC 10173)</name>
    <name type="common">Glume blotch fungus</name>
    <name type="synonym">Parastagonospora nodorum</name>
    <dbReference type="NCBI Taxonomy" id="321614"/>
    <lineage>
        <taxon>Eukaryota</taxon>
        <taxon>Fungi</taxon>
        <taxon>Dikarya</taxon>
        <taxon>Ascomycota</taxon>
        <taxon>Pezizomycotina</taxon>
        <taxon>Dothideomycetes</taxon>
        <taxon>Pleosporomycetidae</taxon>
        <taxon>Pleosporales</taxon>
        <taxon>Pleosporineae</taxon>
        <taxon>Phaeosphaeriaceae</taxon>
        <taxon>Parastagonospora</taxon>
    </lineage>
</organism>
<feature type="compositionally biased region" description="Low complexity" evidence="1">
    <location>
        <begin position="199"/>
        <end position="210"/>
    </location>
</feature>
<sequence length="563" mass="62724">MDYTPNDAGNPAARYTYLQSSDEQQANNNATAQPGPSRLPQLDGYQPHPATPLPHYGQVGAFSGYPDAAVSSQPGYHHQPPTPPGHEDDVQKLLDWHAQQHAQHQASEQVPRTIDPNGYANRHNYAGSFNPPQAPLPDAAPPRPVTPPHHYAPTLANAAIGPSPGHDGITPIDEETIRKQQEYVKNAQRSAERRRQKKLSSASSKAGSMAPPQAVLSTKRKRSTKKSTGSTSTPGPKRRKPLVMQHGLPDADEMYAPHHGGLAHAPTHDQDNSGFGILYPVHQPQAGPTNFMPSYAPIFNTSIFDVPRNQRLLSPPEPAPPARIDWDTQPQDITANYADYKWSVILFQLHKACGFEFAESWLDNLVQTNNLGPPSHRWHAHSSRGFIQDGDALSFIALHNAADPFEWGLSPTSTTSIGVYGRFWQDRDEMIWRTFAPGFSSLLDYCQHMGGISVKQTWKFDNPKASERRFHRAYWLSARMQPTKDLLHHSGMETGEMLVEMYDDGFEVSEKDLRSEKDWNRTEEQSQDAWNAVLEKNEEIGDVLDGGARFEHVFIGSTEVDNL</sequence>
<dbReference type="VEuPathDB" id="FungiDB:JI435_088210"/>
<protein>
    <submittedName>
        <fullName evidence="2">Uncharacterized protein</fullName>
    </submittedName>
</protein>
<dbReference type="HOGENOM" id="CLU_458545_0_0_1"/>
<feature type="compositionally biased region" description="Low complexity" evidence="1">
    <location>
        <begin position="97"/>
        <end position="106"/>
    </location>
</feature>
<feature type="compositionally biased region" description="Polar residues" evidence="1">
    <location>
        <begin position="17"/>
        <end position="34"/>
    </location>
</feature>